<accession>A0A0M2V3N5</accession>
<dbReference type="PATRIC" id="fig|336831.14.peg.394"/>
<dbReference type="OrthoDB" id="5486437at2"/>
<evidence type="ECO:0000313" key="7">
    <source>
        <dbReference type="EMBL" id="KKO45241.1"/>
    </source>
</evidence>
<dbReference type="EMBL" id="LAHO01000010">
    <property type="protein sequence ID" value="KKO45241.1"/>
    <property type="molecule type" value="Genomic_DNA"/>
</dbReference>
<feature type="domain" description="ABC-2 type transporter transmembrane" evidence="6">
    <location>
        <begin position="16"/>
        <end position="387"/>
    </location>
</feature>
<comment type="caution">
    <text evidence="7">The sequence shown here is derived from an EMBL/GenBank/DDBJ whole genome shotgun (WGS) entry which is preliminary data.</text>
</comment>
<feature type="transmembrane region" description="Helical" evidence="5">
    <location>
        <begin position="191"/>
        <end position="209"/>
    </location>
</feature>
<dbReference type="PANTHER" id="PTHR43471:SF3">
    <property type="entry name" value="ABC TRANSPORTER PERMEASE PROTEIN NATB"/>
    <property type="match status" value="1"/>
</dbReference>
<evidence type="ECO:0000256" key="5">
    <source>
        <dbReference type="SAM" id="Phobius"/>
    </source>
</evidence>
<feature type="transmembrane region" description="Helical" evidence="5">
    <location>
        <begin position="288"/>
        <end position="310"/>
    </location>
</feature>
<feature type="transmembrane region" description="Helical" evidence="5">
    <location>
        <begin position="322"/>
        <end position="348"/>
    </location>
</feature>
<keyword evidence="8" id="KW-1185">Reference proteome</keyword>
<sequence length="400" mass="44041">MWQVYFKELTELLRDKKTLIFVILLPILIFPVLFGIVGLVMATTTSKAMEQQHRYVIINEQQAPEFAEALFYHKNFKKVDTTLSTEQELVAAIRNNEFDVALVIPADFASRKAAVQQTEWQLIYNRSSQLDFMYNYFDDMLSSYTAELQRATLSQLGVDPANLNAIIKPVQLSRVNTAEQRENLGESMGAILAYALVLLCLTGAMYPAVDMGAGEKERGTLETLLICPVSRTAIVLGKFLTVLTTALMTALITVVSLGVWGAIISAFADLSKVSEALASITVLDLVLMFSLLLPTAAIFASLLLAISIYARTFKEAQNYMSPLTILVIVPLMVAMAPGMELSVTTALIPLTNIALAIKELLKGTADYGLLALIFASTTALACALIAFCVHWFQQEKVLFR</sequence>
<dbReference type="RefSeq" id="WP_046557736.1">
    <property type="nucleotide sequence ID" value="NZ_LAHO01000010.1"/>
</dbReference>
<feature type="transmembrane region" description="Helical" evidence="5">
    <location>
        <begin position="247"/>
        <end position="268"/>
    </location>
</feature>
<comment type="subcellular location">
    <subcellularLocation>
        <location evidence="1">Membrane</location>
        <topology evidence="1">Multi-pass membrane protein</topology>
    </subcellularLocation>
</comment>
<dbReference type="Pfam" id="PF12698">
    <property type="entry name" value="ABC2_membrane_3"/>
    <property type="match status" value="1"/>
</dbReference>
<evidence type="ECO:0000313" key="8">
    <source>
        <dbReference type="Proteomes" id="UP000034228"/>
    </source>
</evidence>
<evidence type="ECO:0000256" key="2">
    <source>
        <dbReference type="ARBA" id="ARBA00022692"/>
    </source>
</evidence>
<evidence type="ECO:0000259" key="6">
    <source>
        <dbReference type="Pfam" id="PF12698"/>
    </source>
</evidence>
<evidence type="ECO:0000256" key="4">
    <source>
        <dbReference type="ARBA" id="ARBA00023136"/>
    </source>
</evidence>
<dbReference type="GO" id="GO:0140359">
    <property type="term" value="F:ABC-type transporter activity"/>
    <property type="evidence" value="ECO:0007669"/>
    <property type="project" value="InterPro"/>
</dbReference>
<feature type="transmembrane region" description="Helical" evidence="5">
    <location>
        <begin position="20"/>
        <end position="42"/>
    </location>
</feature>
<dbReference type="InterPro" id="IPR013525">
    <property type="entry name" value="ABC2_TM"/>
</dbReference>
<keyword evidence="3 5" id="KW-1133">Transmembrane helix</keyword>
<evidence type="ECO:0000256" key="1">
    <source>
        <dbReference type="ARBA" id="ARBA00004141"/>
    </source>
</evidence>
<name>A0A0M2V3N5_9GAMM</name>
<protein>
    <submittedName>
        <fullName evidence="7">Sodium ABC transporter permease</fullName>
    </submittedName>
</protein>
<dbReference type="Proteomes" id="UP000034228">
    <property type="component" value="Unassembled WGS sequence"/>
</dbReference>
<reference evidence="7 8" key="1">
    <citation type="submission" date="2015-03" db="EMBL/GenBank/DDBJ databases">
        <title>Draft genome sequences of two protease-producing strains of Arsukibacterium isolated from two cold and alkaline environments.</title>
        <authorList>
            <person name="Lylloff J.E."/>
            <person name="Skov L.B."/>
            <person name="Jepsen M."/>
            <person name="Hallin P.F."/>
            <person name="Sorensen S.J."/>
            <person name="Stougaard P."/>
            <person name="Glaring M.A."/>
        </authorList>
    </citation>
    <scope>NUCLEOTIDE SEQUENCE [LARGE SCALE GENOMIC DNA]</scope>
    <source>
        <strain evidence="7 8">GCM72</strain>
    </source>
</reference>
<feature type="transmembrane region" description="Helical" evidence="5">
    <location>
        <begin position="221"/>
        <end position="240"/>
    </location>
</feature>
<evidence type="ECO:0000256" key="3">
    <source>
        <dbReference type="ARBA" id="ARBA00022989"/>
    </source>
</evidence>
<feature type="transmembrane region" description="Helical" evidence="5">
    <location>
        <begin position="368"/>
        <end position="392"/>
    </location>
</feature>
<proteinExistence type="predicted"/>
<gene>
    <name evidence="7" type="ORF">WG68_10945</name>
</gene>
<organism evidence="7 8">
    <name type="scientific">Arsukibacterium ikkense</name>
    <dbReference type="NCBI Taxonomy" id="336831"/>
    <lineage>
        <taxon>Bacteria</taxon>
        <taxon>Pseudomonadati</taxon>
        <taxon>Pseudomonadota</taxon>
        <taxon>Gammaproteobacteria</taxon>
        <taxon>Chromatiales</taxon>
        <taxon>Chromatiaceae</taxon>
        <taxon>Arsukibacterium</taxon>
    </lineage>
</organism>
<keyword evidence="4 5" id="KW-0472">Membrane</keyword>
<dbReference type="Gene3D" id="3.40.1710.10">
    <property type="entry name" value="abc type-2 transporter like domain"/>
    <property type="match status" value="1"/>
</dbReference>
<keyword evidence="2 5" id="KW-0812">Transmembrane</keyword>
<dbReference type="STRING" id="336831.WG68_10945"/>
<dbReference type="AlphaFoldDB" id="A0A0M2V3N5"/>
<dbReference type="GO" id="GO:0016020">
    <property type="term" value="C:membrane"/>
    <property type="evidence" value="ECO:0007669"/>
    <property type="project" value="UniProtKB-SubCell"/>
</dbReference>
<dbReference type="PANTHER" id="PTHR43471">
    <property type="entry name" value="ABC TRANSPORTER PERMEASE"/>
    <property type="match status" value="1"/>
</dbReference>